<organism evidence="1 2">
    <name type="scientific">Desulfonema magnum</name>
    <dbReference type="NCBI Taxonomy" id="45655"/>
    <lineage>
        <taxon>Bacteria</taxon>
        <taxon>Pseudomonadati</taxon>
        <taxon>Thermodesulfobacteriota</taxon>
        <taxon>Desulfobacteria</taxon>
        <taxon>Desulfobacterales</taxon>
        <taxon>Desulfococcaceae</taxon>
        <taxon>Desulfonema</taxon>
    </lineage>
</organism>
<keyword evidence="2" id="KW-1185">Reference proteome</keyword>
<protein>
    <submittedName>
        <fullName evidence="1">Uncharacterized protein</fullName>
    </submittedName>
</protein>
<dbReference type="KEGG" id="dmm:dnm_080710"/>
<gene>
    <name evidence="1" type="ORF">dnm_080710</name>
</gene>
<sequence length="44" mass="5214">MNHEFPFINSHERKGTRVYLFKNKKTRLLIQPGFCLSSFSISIK</sequence>
<dbReference type="AlphaFoldDB" id="A0A975BVD9"/>
<reference evidence="1" key="1">
    <citation type="journal article" date="2021" name="Microb. Physiol.">
        <title>Proteogenomic Insights into the Physiology of Marine, Sulfate-Reducing, Filamentous Desulfonema limicola and Desulfonema magnum.</title>
        <authorList>
            <person name="Schnaars V."/>
            <person name="Wohlbrand L."/>
            <person name="Scheve S."/>
            <person name="Hinrichs C."/>
            <person name="Reinhardt R."/>
            <person name="Rabus R."/>
        </authorList>
    </citation>
    <scope>NUCLEOTIDE SEQUENCE</scope>
    <source>
        <strain evidence="1">4be13</strain>
    </source>
</reference>
<dbReference type="Proteomes" id="UP000663722">
    <property type="component" value="Chromosome"/>
</dbReference>
<accession>A0A975BVD9</accession>
<proteinExistence type="predicted"/>
<evidence type="ECO:0000313" key="2">
    <source>
        <dbReference type="Proteomes" id="UP000663722"/>
    </source>
</evidence>
<evidence type="ECO:0000313" key="1">
    <source>
        <dbReference type="EMBL" id="QTA91998.1"/>
    </source>
</evidence>
<dbReference type="EMBL" id="CP061800">
    <property type="protein sequence ID" value="QTA91998.1"/>
    <property type="molecule type" value="Genomic_DNA"/>
</dbReference>
<name>A0A975BVD9_9BACT</name>